<organism evidence="10 11">
    <name type="scientific">Alkalihalophilus pseudofirmus</name>
    <name type="common">Bacillus pseudofirmus</name>
    <dbReference type="NCBI Taxonomy" id="79885"/>
    <lineage>
        <taxon>Bacteria</taxon>
        <taxon>Bacillati</taxon>
        <taxon>Bacillota</taxon>
        <taxon>Bacilli</taxon>
        <taxon>Bacillales</taxon>
        <taxon>Bacillaceae</taxon>
        <taxon>Alkalihalophilus</taxon>
    </lineage>
</organism>
<dbReference type="GO" id="GO:0007165">
    <property type="term" value="P:signal transduction"/>
    <property type="evidence" value="ECO:0007669"/>
    <property type="project" value="UniProtKB-KW"/>
</dbReference>
<reference evidence="10" key="1">
    <citation type="submission" date="2023-10" db="EMBL/GenBank/DDBJ databases">
        <title>Screening of Alkalihalophilus pseudofirmusBZ-TG-HK211 and Its Alleviation of Salt Stress on Rapeseed Growth.</title>
        <authorList>
            <person name="Zhao B."/>
            <person name="Guo T."/>
        </authorList>
    </citation>
    <scope>NUCLEOTIDE SEQUENCE</scope>
    <source>
        <strain evidence="10">BZ-TG-HK211</strain>
    </source>
</reference>
<dbReference type="Gene3D" id="1.10.287.950">
    <property type="entry name" value="Methyl-accepting chemotaxis protein"/>
    <property type="match status" value="1"/>
</dbReference>
<evidence type="ECO:0000256" key="3">
    <source>
        <dbReference type="ARBA" id="ARBA00023136"/>
    </source>
</evidence>
<gene>
    <name evidence="10" type="ORF">RYX45_13110</name>
</gene>
<feature type="domain" description="Methyl-accepting transducer" evidence="8">
    <location>
        <begin position="263"/>
        <end position="513"/>
    </location>
</feature>
<comment type="similarity">
    <text evidence="5">Belongs to the methyl-accepting chemotaxis (MCP) protein family.</text>
</comment>
<evidence type="ECO:0000256" key="2">
    <source>
        <dbReference type="ARBA" id="ARBA00022475"/>
    </source>
</evidence>
<keyword evidence="7" id="KW-0812">Transmembrane</keyword>
<protein>
    <submittedName>
        <fullName evidence="10">Methyl-accepting chemotaxis protein</fullName>
    </submittedName>
</protein>
<dbReference type="Pfam" id="PF00015">
    <property type="entry name" value="MCPsignal"/>
    <property type="match status" value="1"/>
</dbReference>
<dbReference type="AlphaFoldDB" id="A0AAJ2NPJ4"/>
<keyword evidence="2" id="KW-1003">Cell membrane</keyword>
<evidence type="ECO:0000313" key="10">
    <source>
        <dbReference type="EMBL" id="MDV2886123.1"/>
    </source>
</evidence>
<evidence type="ECO:0000256" key="6">
    <source>
        <dbReference type="PROSITE-ProRule" id="PRU00284"/>
    </source>
</evidence>
<dbReference type="GO" id="GO:0004888">
    <property type="term" value="F:transmembrane signaling receptor activity"/>
    <property type="evidence" value="ECO:0007669"/>
    <property type="project" value="InterPro"/>
</dbReference>
<dbReference type="PRINTS" id="PR00260">
    <property type="entry name" value="CHEMTRNSDUCR"/>
</dbReference>
<dbReference type="EMBL" id="JAWJAY010000003">
    <property type="protein sequence ID" value="MDV2886123.1"/>
    <property type="molecule type" value="Genomic_DNA"/>
</dbReference>
<dbReference type="SMART" id="SM00304">
    <property type="entry name" value="HAMP"/>
    <property type="match status" value="2"/>
</dbReference>
<dbReference type="PROSITE" id="PS50885">
    <property type="entry name" value="HAMP"/>
    <property type="match status" value="1"/>
</dbReference>
<dbReference type="Proteomes" id="UP001285636">
    <property type="component" value="Unassembled WGS sequence"/>
</dbReference>
<dbReference type="Gene3D" id="6.10.340.10">
    <property type="match status" value="1"/>
</dbReference>
<name>A0AAJ2NPJ4_ALKPS</name>
<comment type="caution">
    <text evidence="10">The sequence shown here is derived from an EMBL/GenBank/DDBJ whole genome shotgun (WGS) entry which is preliminary data.</text>
</comment>
<proteinExistence type="inferred from homology"/>
<dbReference type="InterPro" id="IPR004090">
    <property type="entry name" value="Chemotax_Me-accpt_rcpt"/>
</dbReference>
<dbReference type="SMART" id="SM00283">
    <property type="entry name" value="MA"/>
    <property type="match status" value="1"/>
</dbReference>
<accession>A0AAJ2NPJ4</accession>
<evidence type="ECO:0000256" key="4">
    <source>
        <dbReference type="ARBA" id="ARBA00023224"/>
    </source>
</evidence>
<evidence type="ECO:0000256" key="1">
    <source>
        <dbReference type="ARBA" id="ARBA00004236"/>
    </source>
</evidence>
<comment type="subcellular location">
    <subcellularLocation>
        <location evidence="1">Cell membrane</location>
    </subcellularLocation>
</comment>
<feature type="transmembrane region" description="Helical" evidence="7">
    <location>
        <begin position="7"/>
        <end position="30"/>
    </location>
</feature>
<feature type="domain" description="HAMP" evidence="9">
    <location>
        <begin position="191"/>
        <end position="244"/>
    </location>
</feature>
<dbReference type="PROSITE" id="PS50111">
    <property type="entry name" value="CHEMOTAXIS_TRANSDUC_2"/>
    <property type="match status" value="1"/>
</dbReference>
<evidence type="ECO:0000259" key="9">
    <source>
        <dbReference type="PROSITE" id="PS50885"/>
    </source>
</evidence>
<evidence type="ECO:0000256" key="7">
    <source>
        <dbReference type="SAM" id="Phobius"/>
    </source>
</evidence>
<dbReference type="Pfam" id="PF00672">
    <property type="entry name" value="HAMP"/>
    <property type="match status" value="1"/>
</dbReference>
<dbReference type="CDD" id="cd06225">
    <property type="entry name" value="HAMP"/>
    <property type="match status" value="1"/>
</dbReference>
<sequence length="556" mass="60814">MKLKHKLLVPVVSILGLSVLLIAYIVLGMINLQSTNRDYAHVLIDVQRLDASVVTGQQSLNYYAYSQTEQNRQAAILHLQTMNERFDSLETALKGDPSEQVFNSARGKFDELSQAAAEALETGNATEVMRQSVRALGVLNDLHRLNVQTTNQYNQLMGDSEAAMQRLIWTTMISAVLLFALSLVISFWTRRSITIPLQKISIQAEQVASGDLTVEPERVETNDEIGRLTTSFSQMVEQLKELLHSIRLTSNEVLSYSGKVNQDTTQLVETSQQVMISTEELASGAAKVSENLQDTVVFVEEMDAAFDKNVEAIEAASEFGEQVAAAVLDGEKAIQAQESISAENKKATNQMVASVGSLTDHIHSIEEMAELVSDISDQTNLLALNAAIEAARAGEAGKGFAVVADEVRKLAEQSREATKKIFTMTNALTKQMSAAHEAVKNGEHLQAEQSSVLQSTTAVFQDIEKGASAMSAQLHSLVHTTNETKQKASKVLEIVEEISAVTEETAAGSEEISASTNEQLRSTEEITKTAEHLTDVSEKLNAKLQHFKMDDLKTKD</sequence>
<dbReference type="SUPFAM" id="SSF58104">
    <property type="entry name" value="Methyl-accepting chemotaxis protein (MCP) signaling domain"/>
    <property type="match status" value="1"/>
</dbReference>
<dbReference type="GO" id="GO:0006935">
    <property type="term" value="P:chemotaxis"/>
    <property type="evidence" value="ECO:0007669"/>
    <property type="project" value="InterPro"/>
</dbReference>
<dbReference type="PANTHER" id="PTHR32089:SF112">
    <property type="entry name" value="LYSOZYME-LIKE PROTEIN-RELATED"/>
    <property type="match status" value="1"/>
</dbReference>
<dbReference type="RefSeq" id="WP_323466986.1">
    <property type="nucleotide sequence ID" value="NZ_CP144224.1"/>
</dbReference>
<evidence type="ECO:0000313" key="11">
    <source>
        <dbReference type="Proteomes" id="UP001285636"/>
    </source>
</evidence>
<keyword evidence="4 6" id="KW-0807">Transducer</keyword>
<dbReference type="InterPro" id="IPR003660">
    <property type="entry name" value="HAMP_dom"/>
</dbReference>
<evidence type="ECO:0000259" key="8">
    <source>
        <dbReference type="PROSITE" id="PS50111"/>
    </source>
</evidence>
<dbReference type="InterPro" id="IPR004089">
    <property type="entry name" value="MCPsignal_dom"/>
</dbReference>
<keyword evidence="7" id="KW-1133">Transmembrane helix</keyword>
<keyword evidence="3 7" id="KW-0472">Membrane</keyword>
<feature type="transmembrane region" description="Helical" evidence="7">
    <location>
        <begin position="167"/>
        <end position="189"/>
    </location>
</feature>
<dbReference type="GO" id="GO:0005886">
    <property type="term" value="C:plasma membrane"/>
    <property type="evidence" value="ECO:0007669"/>
    <property type="project" value="UniProtKB-SubCell"/>
</dbReference>
<evidence type="ECO:0000256" key="5">
    <source>
        <dbReference type="ARBA" id="ARBA00029447"/>
    </source>
</evidence>
<dbReference type="PANTHER" id="PTHR32089">
    <property type="entry name" value="METHYL-ACCEPTING CHEMOTAXIS PROTEIN MCPB"/>
    <property type="match status" value="1"/>
</dbReference>